<dbReference type="RefSeq" id="WP_012857497.1">
    <property type="nucleotide sequence ID" value="NC_013512.1"/>
</dbReference>
<dbReference type="AlphaFoldDB" id="D1B3S7"/>
<dbReference type="HOGENOM" id="CLU_1937128_0_0_7"/>
<name>D1B3S7_SULD5</name>
<protein>
    <recommendedName>
        <fullName evidence="3">DUF302 domain-containing protein</fullName>
    </recommendedName>
</protein>
<dbReference type="InterPro" id="IPR049204">
    <property type="entry name" value="DUF6858"/>
</dbReference>
<sequence>MKKTTFMDKYPVFSLTIDKSECKYETMQEVVEDLKAKIDAHPIAKFIALFDHYAHTKNINGEIAPEILDAKNIVFCFGAAIPNSKILAVRPRSIGLCETKDQFIVDFLEAPKEELHVLMETWAKSLAKA</sequence>
<evidence type="ECO:0000313" key="1">
    <source>
        <dbReference type="EMBL" id="ACZ12747.1"/>
    </source>
</evidence>
<dbReference type="EMBL" id="CP001816">
    <property type="protein sequence ID" value="ACZ12747.1"/>
    <property type="molecule type" value="Genomic_DNA"/>
</dbReference>
<dbReference type="STRING" id="525898.Sdel_1732"/>
<proteinExistence type="predicted"/>
<reference evidence="1 2" key="2">
    <citation type="journal article" date="2010" name="Stand. Genomic Sci.">
        <title>Complete genome sequence of Sulfurospirillum deleyianum type strain (5175).</title>
        <authorList>
            <person name="Sikorski J."/>
            <person name="Lapidus A."/>
            <person name="Copeland A."/>
            <person name="Glavina Del Rio T."/>
            <person name="Nolan M."/>
            <person name="Lucas S."/>
            <person name="Chen F."/>
            <person name="Tice H."/>
            <person name="Cheng J.F."/>
            <person name="Saunders E."/>
            <person name="Bruce D."/>
            <person name="Goodwin L."/>
            <person name="Pitluck S."/>
            <person name="Ovchinnikova G."/>
            <person name="Pati A."/>
            <person name="Ivanova N."/>
            <person name="Mavromatis K."/>
            <person name="Chen A."/>
            <person name="Palaniappan K."/>
            <person name="Chain P."/>
            <person name="Land M."/>
            <person name="Hauser L."/>
            <person name="Chang Y.J."/>
            <person name="Jeffries C.D."/>
            <person name="Brettin T."/>
            <person name="Detter J.C."/>
            <person name="Han C."/>
            <person name="Rohde M."/>
            <person name="Lang E."/>
            <person name="Spring S."/>
            <person name="Goker M."/>
            <person name="Bristow J."/>
            <person name="Eisen J.A."/>
            <person name="Markowitz V."/>
            <person name="Hugenholtz P."/>
            <person name="Kyrpides N.C."/>
            <person name="Klenk H.P."/>
        </authorList>
    </citation>
    <scope>NUCLEOTIDE SEQUENCE [LARGE SCALE GENOMIC DNA]</scope>
    <source>
        <strain evidence="2">ATCC 51133 / DSM 6946 / 5175</strain>
    </source>
</reference>
<keyword evidence="2" id="KW-1185">Reference proteome</keyword>
<dbReference type="KEGG" id="sdl:Sdel_1732"/>
<dbReference type="eggNOG" id="ENOG5031Y5N">
    <property type="taxonomic scope" value="Bacteria"/>
</dbReference>
<dbReference type="Proteomes" id="UP000002222">
    <property type="component" value="Chromosome"/>
</dbReference>
<gene>
    <name evidence="1" type="ordered locus">Sdel_1732</name>
</gene>
<evidence type="ECO:0000313" key="2">
    <source>
        <dbReference type="Proteomes" id="UP000002222"/>
    </source>
</evidence>
<organism evidence="1 2">
    <name type="scientific">Sulfurospirillum deleyianum (strain ATCC 51133 / DSM 6946 / 5175)</name>
    <dbReference type="NCBI Taxonomy" id="525898"/>
    <lineage>
        <taxon>Bacteria</taxon>
        <taxon>Pseudomonadati</taxon>
        <taxon>Campylobacterota</taxon>
        <taxon>Epsilonproteobacteria</taxon>
        <taxon>Campylobacterales</taxon>
        <taxon>Sulfurospirillaceae</taxon>
        <taxon>Sulfurospirillum</taxon>
    </lineage>
</organism>
<dbReference type="OrthoDB" id="597829at2"/>
<evidence type="ECO:0008006" key="3">
    <source>
        <dbReference type="Google" id="ProtNLM"/>
    </source>
</evidence>
<reference evidence="2" key="1">
    <citation type="submission" date="2009-11" db="EMBL/GenBank/DDBJ databases">
        <title>The complete genome of Sulfurospirillum deleyianum DSM 6946.</title>
        <authorList>
            <consortium name="US DOE Joint Genome Institute (JGI-PGF)"/>
            <person name="Lucas S."/>
            <person name="Copeland A."/>
            <person name="Lapidus A."/>
            <person name="Glavina del Rio T."/>
            <person name="Dalin E."/>
            <person name="Tice H."/>
            <person name="Bruce D."/>
            <person name="Goodwin L."/>
            <person name="Pitluck S."/>
            <person name="Kyrpides N."/>
            <person name="Mavromatis K."/>
            <person name="Ivanova N."/>
            <person name="Ovchinnikova G."/>
            <person name="Munk A.C."/>
            <person name="Lu M."/>
            <person name="Brettin T."/>
            <person name="Detter J.C."/>
            <person name="Han C."/>
            <person name="Tapia R."/>
            <person name="Larimer F."/>
            <person name="Land M."/>
            <person name="Hauser L."/>
            <person name="Markowitz V."/>
            <person name="Cheng J.F."/>
            <person name="Hugenholtz P."/>
            <person name="Woyke T."/>
            <person name="Wu D."/>
            <person name="Aumann P."/>
            <person name="Schneider S."/>
            <person name="Lang E."/>
            <person name="Spring S."/>
            <person name="Klenk H.P."/>
            <person name="Eisen J.A."/>
        </authorList>
    </citation>
    <scope>NUCLEOTIDE SEQUENCE [LARGE SCALE GENOMIC DNA]</scope>
    <source>
        <strain evidence="2">ATCC 51133 / DSM 6946 / 5175</strain>
    </source>
</reference>
<dbReference type="Pfam" id="PF21651">
    <property type="entry name" value="DUF6858"/>
    <property type="match status" value="1"/>
</dbReference>
<accession>D1B3S7</accession>